<keyword evidence="2 7" id="KW-0285">Flavoprotein</keyword>
<feature type="binding site" description="in other chain" evidence="8">
    <location>
        <begin position="10"/>
        <end position="12"/>
    </location>
    <ligand>
        <name>FMN</name>
        <dbReference type="ChEBI" id="CHEBI:58210"/>
        <note>ligand shared between dimeric partners</note>
    </ligand>
</feature>
<dbReference type="Proteomes" id="UP000242699">
    <property type="component" value="Unassembled WGS sequence"/>
</dbReference>
<evidence type="ECO:0000259" key="9">
    <source>
        <dbReference type="Pfam" id="PF00881"/>
    </source>
</evidence>
<dbReference type="GO" id="GO:0016491">
    <property type="term" value="F:oxidoreductase activity"/>
    <property type="evidence" value="ECO:0007669"/>
    <property type="project" value="UniProtKB-UniRule"/>
</dbReference>
<keyword evidence="3 7" id="KW-0288">FMN</keyword>
<sequence length="195" mass="21900">MLVEEAILGRRSVKVFDSRPVPRSLIEQCLSLAIWAPNHKLTEPWRFSVVTGEARAELSHRVHQDLKASDPPISWAVLEAASLKHHRKIHSAPVIIVVYALQDDDSLRSRENYAATAAAIENLLLAAHSLELGAIWRTGSIFEGRHVREFLHSPPRSLFVGAVYLGYSAQRDTPRRRTEAQSHTYWVPVSDTAPD</sequence>
<organism evidence="10 11">
    <name type="scientific">Sulfobacillus benefaciens</name>
    <dbReference type="NCBI Taxonomy" id="453960"/>
    <lineage>
        <taxon>Bacteria</taxon>
        <taxon>Bacillati</taxon>
        <taxon>Bacillota</taxon>
        <taxon>Clostridia</taxon>
        <taxon>Eubacteriales</taxon>
        <taxon>Clostridiales Family XVII. Incertae Sedis</taxon>
        <taxon>Sulfobacillus</taxon>
    </lineage>
</organism>
<dbReference type="CDD" id="cd02135">
    <property type="entry name" value="YdjA-like"/>
    <property type="match status" value="1"/>
</dbReference>
<dbReference type="PIRSF" id="PIRSF000232">
    <property type="entry name" value="YdjA"/>
    <property type="match status" value="1"/>
</dbReference>
<accession>A0A2T2X9J0</accession>
<reference evidence="10 11" key="1">
    <citation type="journal article" date="2014" name="BMC Genomics">
        <title>Comparison of environmental and isolate Sulfobacillus genomes reveals diverse carbon, sulfur, nitrogen, and hydrogen metabolisms.</title>
        <authorList>
            <person name="Justice N.B."/>
            <person name="Norman A."/>
            <person name="Brown C.T."/>
            <person name="Singh A."/>
            <person name="Thomas B.C."/>
            <person name="Banfield J.F."/>
        </authorList>
    </citation>
    <scope>NUCLEOTIDE SEQUENCE [LARGE SCALE GENOMIC DNA]</scope>
    <source>
        <strain evidence="10">AMDSBA1</strain>
    </source>
</reference>
<dbReference type="EC" id="1.-.-.-" evidence="7"/>
<evidence type="ECO:0000256" key="5">
    <source>
        <dbReference type="ARBA" id="ARBA00023002"/>
    </source>
</evidence>
<dbReference type="SUPFAM" id="SSF55469">
    <property type="entry name" value="FMN-dependent nitroreductase-like"/>
    <property type="match status" value="1"/>
</dbReference>
<dbReference type="AlphaFoldDB" id="A0A2T2X9J0"/>
<feature type="binding site" evidence="8">
    <location>
        <position position="39"/>
    </location>
    <ligand>
        <name>FMN</name>
        <dbReference type="ChEBI" id="CHEBI:58210"/>
        <note>ligand shared between dimeric partners</note>
    </ligand>
</feature>
<dbReference type="InterPro" id="IPR000415">
    <property type="entry name" value="Nitroreductase-like"/>
</dbReference>
<evidence type="ECO:0000256" key="1">
    <source>
        <dbReference type="ARBA" id="ARBA00007118"/>
    </source>
</evidence>
<evidence type="ECO:0000256" key="6">
    <source>
        <dbReference type="ARBA" id="ARBA00023027"/>
    </source>
</evidence>
<dbReference type="InterPro" id="IPR052530">
    <property type="entry name" value="NAD(P)H_nitroreductase"/>
</dbReference>
<dbReference type="Pfam" id="PF00881">
    <property type="entry name" value="Nitroreductase"/>
    <property type="match status" value="1"/>
</dbReference>
<dbReference type="InterPro" id="IPR029479">
    <property type="entry name" value="Nitroreductase"/>
</dbReference>
<evidence type="ECO:0000313" key="11">
    <source>
        <dbReference type="Proteomes" id="UP000242699"/>
    </source>
</evidence>
<evidence type="ECO:0000256" key="2">
    <source>
        <dbReference type="ARBA" id="ARBA00022630"/>
    </source>
</evidence>
<evidence type="ECO:0000256" key="3">
    <source>
        <dbReference type="ARBA" id="ARBA00022643"/>
    </source>
</evidence>
<keyword evidence="6 7" id="KW-0520">NAD</keyword>
<evidence type="ECO:0000256" key="8">
    <source>
        <dbReference type="PIRSR" id="PIRSR000232-1"/>
    </source>
</evidence>
<comment type="caution">
    <text evidence="10">The sequence shown here is derived from an EMBL/GenBank/DDBJ whole genome shotgun (WGS) entry which is preliminary data.</text>
</comment>
<gene>
    <name evidence="10" type="ORF">C7B43_03365</name>
</gene>
<evidence type="ECO:0000256" key="4">
    <source>
        <dbReference type="ARBA" id="ARBA00022857"/>
    </source>
</evidence>
<name>A0A2T2X9J0_9FIRM</name>
<evidence type="ECO:0000313" key="10">
    <source>
        <dbReference type="EMBL" id="PSR31149.1"/>
    </source>
</evidence>
<dbReference type="InterPro" id="IPR026021">
    <property type="entry name" value="YdjA-like"/>
</dbReference>
<proteinExistence type="inferred from homology"/>
<protein>
    <recommendedName>
        <fullName evidence="7">Putative NAD(P)H nitroreductase</fullName>
        <ecNumber evidence="7">1.-.-.-</ecNumber>
    </recommendedName>
</protein>
<comment type="similarity">
    <text evidence="1 7">Belongs to the nitroreductase family.</text>
</comment>
<feature type="binding site" description="in other chain" evidence="8">
    <location>
        <begin position="136"/>
        <end position="138"/>
    </location>
    <ligand>
        <name>FMN</name>
        <dbReference type="ChEBI" id="CHEBI:58210"/>
        <note>ligand shared between dimeric partners</note>
    </ligand>
</feature>
<keyword evidence="4 7" id="KW-0521">NADP</keyword>
<feature type="domain" description="Nitroreductase" evidence="9">
    <location>
        <begin position="7"/>
        <end position="167"/>
    </location>
</feature>
<dbReference type="PANTHER" id="PTHR43821:SF1">
    <property type="entry name" value="NAD(P)H NITROREDUCTASE YDJA-RELATED"/>
    <property type="match status" value="1"/>
</dbReference>
<keyword evidence="5 7" id="KW-0560">Oxidoreductase</keyword>
<dbReference type="Gene3D" id="3.40.109.10">
    <property type="entry name" value="NADH Oxidase"/>
    <property type="match status" value="1"/>
</dbReference>
<dbReference type="EMBL" id="PXYT01000004">
    <property type="protein sequence ID" value="PSR31149.1"/>
    <property type="molecule type" value="Genomic_DNA"/>
</dbReference>
<evidence type="ECO:0000256" key="7">
    <source>
        <dbReference type="PIRNR" id="PIRNR000232"/>
    </source>
</evidence>
<dbReference type="PANTHER" id="PTHR43821">
    <property type="entry name" value="NAD(P)H NITROREDUCTASE YDJA-RELATED"/>
    <property type="match status" value="1"/>
</dbReference>
<comment type="cofactor">
    <cofactor evidence="8">
        <name>FMN</name>
        <dbReference type="ChEBI" id="CHEBI:58210"/>
    </cofactor>
    <text evidence="8">Binds 1 FMN per subunit.</text>
</comment>